<organism evidence="2 3">
    <name type="scientific">Robertmurraya kyonggiensis</name>
    <dbReference type="NCBI Taxonomy" id="1037680"/>
    <lineage>
        <taxon>Bacteria</taxon>
        <taxon>Bacillati</taxon>
        <taxon>Bacillota</taxon>
        <taxon>Bacilli</taxon>
        <taxon>Bacillales</taxon>
        <taxon>Bacillaceae</taxon>
        <taxon>Robertmurraya</taxon>
    </lineage>
</organism>
<dbReference type="Proteomes" id="UP000307756">
    <property type="component" value="Unassembled WGS sequence"/>
</dbReference>
<feature type="region of interest" description="Disordered" evidence="1">
    <location>
        <begin position="50"/>
        <end position="90"/>
    </location>
</feature>
<evidence type="ECO:0008006" key="4">
    <source>
        <dbReference type="Google" id="ProtNLM"/>
    </source>
</evidence>
<dbReference type="Pfam" id="PF17261">
    <property type="entry name" value="DUF5327"/>
    <property type="match status" value="1"/>
</dbReference>
<sequence length="90" mass="10202">MNISVQKLLGKIEEELRQAKSSDSEARMREKIYAVKTLCELVLEEQSSSSNTLQSFSTPAPIQTQRMNPYGQVPKMKIDEESNGDSLFDF</sequence>
<reference evidence="2 3" key="1">
    <citation type="journal article" date="2011" name="J. Microbiol.">
        <title>Bacillus kyonggiensis sp. nov., isolated from soil of a lettuce field.</title>
        <authorList>
            <person name="Dong K."/>
            <person name="Lee S."/>
        </authorList>
    </citation>
    <scope>NUCLEOTIDE SEQUENCE [LARGE SCALE GENOMIC DNA]</scope>
    <source>
        <strain evidence="2 3">NB22</strain>
    </source>
</reference>
<dbReference type="InterPro" id="IPR035218">
    <property type="entry name" value="DUF5327"/>
</dbReference>
<dbReference type="OrthoDB" id="2361717at2"/>
<evidence type="ECO:0000313" key="3">
    <source>
        <dbReference type="Proteomes" id="UP000307756"/>
    </source>
</evidence>
<accession>A0A4U1D3F7</accession>
<comment type="caution">
    <text evidence="2">The sequence shown here is derived from an EMBL/GenBank/DDBJ whole genome shotgun (WGS) entry which is preliminary data.</text>
</comment>
<gene>
    <name evidence="2" type="ORF">FA727_12455</name>
</gene>
<keyword evidence="3" id="KW-1185">Reference proteome</keyword>
<protein>
    <recommendedName>
        <fullName evidence="4">YwdI family protein</fullName>
    </recommendedName>
</protein>
<evidence type="ECO:0000313" key="2">
    <source>
        <dbReference type="EMBL" id="TKC16872.1"/>
    </source>
</evidence>
<proteinExistence type="predicted"/>
<name>A0A4U1D3F7_9BACI</name>
<dbReference type="AlphaFoldDB" id="A0A4U1D3F7"/>
<evidence type="ECO:0000256" key="1">
    <source>
        <dbReference type="SAM" id="MobiDB-lite"/>
    </source>
</evidence>
<dbReference type="EMBL" id="SWBM01000002">
    <property type="protein sequence ID" value="TKC16872.1"/>
    <property type="molecule type" value="Genomic_DNA"/>
</dbReference>